<organism evidence="2 3">
    <name type="scientific">Roseivirga pacifica</name>
    <dbReference type="NCBI Taxonomy" id="1267423"/>
    <lineage>
        <taxon>Bacteria</taxon>
        <taxon>Pseudomonadati</taxon>
        <taxon>Bacteroidota</taxon>
        <taxon>Cytophagia</taxon>
        <taxon>Cytophagales</taxon>
        <taxon>Roseivirgaceae</taxon>
        <taxon>Roseivirga</taxon>
    </lineage>
</organism>
<protein>
    <recommendedName>
        <fullName evidence="4">Yip1 domain-containing protein</fullName>
    </recommendedName>
</protein>
<evidence type="ECO:0000313" key="2">
    <source>
        <dbReference type="EMBL" id="SEV83295.1"/>
    </source>
</evidence>
<evidence type="ECO:0008006" key="4">
    <source>
        <dbReference type="Google" id="ProtNLM"/>
    </source>
</evidence>
<dbReference type="Proteomes" id="UP000199437">
    <property type="component" value="Unassembled WGS sequence"/>
</dbReference>
<evidence type="ECO:0000313" key="3">
    <source>
        <dbReference type="Proteomes" id="UP000199437"/>
    </source>
</evidence>
<gene>
    <name evidence="2" type="ORF">SAMN05216290_0061</name>
</gene>
<dbReference type="STRING" id="1267423.SAMN05216290_0061"/>
<keyword evidence="1" id="KW-0812">Transmembrane</keyword>
<dbReference type="EMBL" id="FOIR01000001">
    <property type="protein sequence ID" value="SEV83295.1"/>
    <property type="molecule type" value="Genomic_DNA"/>
</dbReference>
<keyword evidence="3" id="KW-1185">Reference proteome</keyword>
<sequence>MPREFSELELKARGYFNLDKRMFFIVICVLNFLIVFIQQNFIVAEIAAFQFLEGTQMLIFQVIAKLKLLGIPLMYALKFTVVGFILYTGCFMWGYKVSYAKSWQIAMFAELIFFLPKILKTLWFLFFVGDPTYWDFQAFYPFSIMNFYNHEAVDQRYWYSFQALNIFEIAYWVALTYGVDFAARKKKSVANAIVLTSYIPLFIFWLWFYAAVYD</sequence>
<feature type="transmembrane region" description="Helical" evidence="1">
    <location>
        <begin position="21"/>
        <end position="52"/>
    </location>
</feature>
<keyword evidence="1" id="KW-1133">Transmembrane helix</keyword>
<feature type="transmembrane region" description="Helical" evidence="1">
    <location>
        <begin position="157"/>
        <end position="177"/>
    </location>
</feature>
<dbReference type="OrthoDB" id="825516at2"/>
<name>A0A1I0M491_9BACT</name>
<dbReference type="GeneID" id="99984826"/>
<feature type="transmembrane region" description="Helical" evidence="1">
    <location>
        <begin position="105"/>
        <end position="126"/>
    </location>
</feature>
<evidence type="ECO:0000256" key="1">
    <source>
        <dbReference type="SAM" id="Phobius"/>
    </source>
</evidence>
<reference evidence="3" key="1">
    <citation type="submission" date="2016-10" db="EMBL/GenBank/DDBJ databases">
        <authorList>
            <person name="Varghese N."/>
            <person name="Submissions S."/>
        </authorList>
    </citation>
    <scope>NUCLEOTIDE SEQUENCE [LARGE SCALE GENOMIC DNA]</scope>
    <source>
        <strain evidence="3">CGMCC 1.12402</strain>
    </source>
</reference>
<accession>A0A1I0M491</accession>
<dbReference type="RefSeq" id="WP_090256374.1">
    <property type="nucleotide sequence ID" value="NZ_FOIR01000001.1"/>
</dbReference>
<proteinExistence type="predicted"/>
<feature type="transmembrane region" description="Helical" evidence="1">
    <location>
        <begin position="72"/>
        <end position="93"/>
    </location>
</feature>
<feature type="transmembrane region" description="Helical" evidence="1">
    <location>
        <begin position="189"/>
        <end position="210"/>
    </location>
</feature>
<dbReference type="AlphaFoldDB" id="A0A1I0M491"/>
<keyword evidence="1" id="KW-0472">Membrane</keyword>